<evidence type="ECO:0000256" key="1">
    <source>
        <dbReference type="ARBA" id="ARBA00004141"/>
    </source>
</evidence>
<feature type="transmembrane region" description="Helical" evidence="9">
    <location>
        <begin position="131"/>
        <end position="150"/>
    </location>
</feature>
<dbReference type="PANTHER" id="PTHR43562">
    <property type="entry name" value="NAPA-TYPE SODIUM/HYDROGEN ANTIPORTER"/>
    <property type="match status" value="1"/>
</dbReference>
<feature type="transmembrane region" description="Helical" evidence="9">
    <location>
        <begin position="233"/>
        <end position="266"/>
    </location>
</feature>
<feature type="transmembrane region" description="Helical" evidence="9">
    <location>
        <begin position="46"/>
        <end position="66"/>
    </location>
</feature>
<dbReference type="PANTHER" id="PTHR43562:SF4">
    <property type="entry name" value="NA(+)_H(+) ANTIPORTER NHAS5"/>
    <property type="match status" value="1"/>
</dbReference>
<comment type="similarity">
    <text evidence="2">Belongs to the monovalent cation:proton antiporter 2 (CPA2) transporter (TC 2.A.37) family.</text>
</comment>
<sequence length="716" mass="77686">MELTLQVLALEPAFQVLSKEPIVPIAILLVVILVVPILFERLRLPGLVGLLLAGLVLGPHGCNILRQDSAVINLLSYIGLVYLMFVAGLQVDIQQFHRVKNRSLGFGFFTFIVPLLVGTAIGRIFNFDWNAAILIGSLLASHTLVAYPMIGRLGVVNNEAVAVTVGATIVTDFGALLVLAISLAVHKAEQFNYNLVVGLISSLIVYSIVVLVGFDWLGKEFFRRSGDEEGNQFLFVILAVFVTFVGSQIVGVDKIFGAFLAGLAVNETVGEGPAKDKVLFIGNVLFIPIFFVNLGLQVDLPSLTTNFKTLGLTVLIVVGLSIAKFIAAFLAKVTYRYTWQEVMTMWSLSIPQVGTTLAAALVGYQAKLLNIQILNSIIILMLLTSILGPLITNRAAVGLTSPPCKEQKPIVPPQQKSEERESQYTIIVPVYNPQTQQHLIEMAVLLARQTHGKIVPLAIATAFAHMDAPHVEASVQRSQRLLAKATALSKVMGVEAQPLMRIDDAFAHGISRASREQKASLIVMGWGKRTGLKARLFGNVIDSVLWSSHCPVAVTRLVDSPSKIQRILVPLENLTPPSLQSVQFAQILAEANQAQVTVLNVCERRTSSSKIAWRRSQLSLTISKLGTPNPPEIQILAHENTAQAILQAARLFDLVVLPFVRNRTSPDRLAISDVTTQLANQLTCSIVMLGEPQRTQTAAVPANVPTTTAAMSEGIV</sequence>
<feature type="transmembrane region" description="Helical" evidence="9">
    <location>
        <begin position="162"/>
        <end position="185"/>
    </location>
</feature>
<dbReference type="Gene3D" id="1.20.1530.20">
    <property type="match status" value="1"/>
</dbReference>
<keyword evidence="4" id="KW-0050">Antiport</keyword>
<feature type="domain" description="UspA" evidence="10">
    <location>
        <begin position="564"/>
        <end position="688"/>
    </location>
</feature>
<dbReference type="RefSeq" id="WP_038084467.1">
    <property type="nucleotide sequence ID" value="NZ_JHEG04000001.1"/>
</dbReference>
<reference evidence="12" key="2">
    <citation type="submission" date="2019-11" db="EMBL/GenBank/DDBJ databases">
        <title>Improved Assembly of Tolypothrix boutellei genome.</title>
        <authorList>
            <person name="Sarangi A.N."/>
            <person name="Mukherjee M."/>
            <person name="Ghosh S."/>
            <person name="Singh D."/>
            <person name="Das A."/>
            <person name="Kant S."/>
            <person name="Prusty A."/>
            <person name="Tripathy S."/>
        </authorList>
    </citation>
    <scope>NUCLEOTIDE SEQUENCE</scope>
    <source>
        <strain evidence="12">VB521301</strain>
    </source>
</reference>
<feature type="transmembrane region" description="Helical" evidence="9">
    <location>
        <begin position="371"/>
        <end position="391"/>
    </location>
</feature>
<dbReference type="EMBL" id="JHEG04000001">
    <property type="protein sequence ID" value="KAF3887094.1"/>
    <property type="molecule type" value="Genomic_DNA"/>
</dbReference>
<evidence type="ECO:0000256" key="4">
    <source>
        <dbReference type="ARBA" id="ARBA00022449"/>
    </source>
</evidence>
<accession>A0A0C1R0B3</accession>
<reference evidence="13" key="1">
    <citation type="journal article" date="2015" name="Genome Announc.">
        <title>Draft Genome Sequence of Tolypothrix boutellei Strain VB521301.</title>
        <authorList>
            <person name="Chandrababunaidu M.M."/>
            <person name="Singh D."/>
            <person name="Sen D."/>
            <person name="Bhan S."/>
            <person name="Das S."/>
            <person name="Gupta A."/>
            <person name="Adhikary S.P."/>
            <person name="Tripathy S."/>
        </authorList>
    </citation>
    <scope>NUCLEOTIDE SEQUENCE</scope>
    <source>
        <strain evidence="13">VB521301</strain>
    </source>
</reference>
<organism evidence="13">
    <name type="scientific">Tolypothrix bouteillei VB521301</name>
    <dbReference type="NCBI Taxonomy" id="1479485"/>
    <lineage>
        <taxon>Bacteria</taxon>
        <taxon>Bacillati</taxon>
        <taxon>Cyanobacteriota</taxon>
        <taxon>Cyanophyceae</taxon>
        <taxon>Nostocales</taxon>
        <taxon>Tolypothrichaceae</taxon>
        <taxon>Tolypothrix</taxon>
    </lineage>
</organism>
<evidence type="ECO:0000256" key="7">
    <source>
        <dbReference type="ARBA" id="ARBA00023065"/>
    </source>
</evidence>
<evidence type="ECO:0000256" key="9">
    <source>
        <dbReference type="SAM" id="Phobius"/>
    </source>
</evidence>
<dbReference type="AlphaFoldDB" id="A0A0C1R0B3"/>
<comment type="caution">
    <text evidence="13">The sequence shown here is derived from an EMBL/GenBank/DDBJ whole genome shotgun (WGS) entry which is preliminary data.</text>
</comment>
<feature type="transmembrane region" description="Helical" evidence="9">
    <location>
        <begin position="103"/>
        <end position="125"/>
    </location>
</feature>
<evidence type="ECO:0000259" key="10">
    <source>
        <dbReference type="Pfam" id="PF00582"/>
    </source>
</evidence>
<dbReference type="Gene3D" id="3.40.50.12370">
    <property type="match status" value="1"/>
</dbReference>
<feature type="transmembrane region" description="Helical" evidence="9">
    <location>
        <begin position="72"/>
        <end position="91"/>
    </location>
</feature>
<dbReference type="Pfam" id="PF00999">
    <property type="entry name" value="Na_H_Exchanger"/>
    <property type="match status" value="1"/>
</dbReference>
<dbReference type="Proteomes" id="UP000029738">
    <property type="component" value="Unassembled WGS sequence"/>
</dbReference>
<gene>
    <name evidence="13" type="ORF">DA73_0221740</name>
    <name evidence="12" type="ORF">DA73_0400017560</name>
</gene>
<dbReference type="InterPro" id="IPR038770">
    <property type="entry name" value="Na+/solute_symporter_sf"/>
</dbReference>
<proteinExistence type="inferred from homology"/>
<name>A0A0C1R0B3_9CYAN</name>
<dbReference type="GO" id="GO:1902600">
    <property type="term" value="P:proton transmembrane transport"/>
    <property type="evidence" value="ECO:0007669"/>
    <property type="project" value="InterPro"/>
</dbReference>
<evidence type="ECO:0000256" key="3">
    <source>
        <dbReference type="ARBA" id="ARBA00022448"/>
    </source>
</evidence>
<evidence type="ECO:0000313" key="14">
    <source>
        <dbReference type="Proteomes" id="UP000029738"/>
    </source>
</evidence>
<keyword evidence="6 9" id="KW-1133">Transmembrane helix</keyword>
<dbReference type="OrthoDB" id="9793589at2"/>
<keyword evidence="3" id="KW-0813">Transport</keyword>
<keyword evidence="5 9" id="KW-0812">Transmembrane</keyword>
<protein>
    <submittedName>
        <fullName evidence="13">Sodium:proton antiporter</fullName>
    </submittedName>
    <submittedName>
        <fullName evidence="12">Universal stress protein</fullName>
    </submittedName>
</protein>
<dbReference type="STRING" id="1479485.DA73_0221740"/>
<evidence type="ECO:0000259" key="11">
    <source>
        <dbReference type="Pfam" id="PF00999"/>
    </source>
</evidence>
<dbReference type="SUPFAM" id="SSF52402">
    <property type="entry name" value="Adenine nucleotide alpha hydrolases-like"/>
    <property type="match status" value="2"/>
</dbReference>
<feature type="transmembrane region" description="Helical" evidence="9">
    <location>
        <begin position="278"/>
        <end position="298"/>
    </location>
</feature>
<dbReference type="Pfam" id="PF00582">
    <property type="entry name" value="Usp"/>
    <property type="match status" value="2"/>
</dbReference>
<comment type="subcellular location">
    <subcellularLocation>
        <location evidence="1">Membrane</location>
        <topology evidence="1">Multi-pass membrane protein</topology>
    </subcellularLocation>
</comment>
<keyword evidence="14" id="KW-1185">Reference proteome</keyword>
<feature type="domain" description="UspA" evidence="10">
    <location>
        <begin position="425"/>
        <end position="556"/>
    </location>
</feature>
<dbReference type="GO" id="GO:0016020">
    <property type="term" value="C:membrane"/>
    <property type="evidence" value="ECO:0007669"/>
    <property type="project" value="UniProtKB-SubCell"/>
</dbReference>
<evidence type="ECO:0000256" key="2">
    <source>
        <dbReference type="ARBA" id="ARBA00005551"/>
    </source>
</evidence>
<evidence type="ECO:0000256" key="8">
    <source>
        <dbReference type="ARBA" id="ARBA00023136"/>
    </source>
</evidence>
<feature type="transmembrane region" description="Helical" evidence="9">
    <location>
        <begin position="343"/>
        <end position="364"/>
    </location>
</feature>
<evidence type="ECO:0000313" key="13">
    <source>
        <dbReference type="EMBL" id="KIE11044.1"/>
    </source>
</evidence>
<dbReference type="InterPro" id="IPR006153">
    <property type="entry name" value="Cation/H_exchanger_TM"/>
</dbReference>
<feature type="transmembrane region" description="Helical" evidence="9">
    <location>
        <begin position="310"/>
        <end position="331"/>
    </location>
</feature>
<feature type="domain" description="Cation/H+ exchanger transmembrane" evidence="11">
    <location>
        <begin position="30"/>
        <end position="392"/>
    </location>
</feature>
<dbReference type="InterPro" id="IPR006016">
    <property type="entry name" value="UspA"/>
</dbReference>
<evidence type="ECO:0000313" key="12">
    <source>
        <dbReference type="EMBL" id="KAF3887094.1"/>
    </source>
</evidence>
<keyword evidence="8 9" id="KW-0472">Membrane</keyword>
<evidence type="ECO:0000256" key="6">
    <source>
        <dbReference type="ARBA" id="ARBA00022989"/>
    </source>
</evidence>
<feature type="transmembrane region" description="Helical" evidence="9">
    <location>
        <begin position="191"/>
        <end position="212"/>
    </location>
</feature>
<evidence type="ECO:0000256" key="5">
    <source>
        <dbReference type="ARBA" id="ARBA00022692"/>
    </source>
</evidence>
<dbReference type="EMBL" id="JHEG02000048">
    <property type="protein sequence ID" value="KIE11044.1"/>
    <property type="molecule type" value="Genomic_DNA"/>
</dbReference>
<keyword evidence="7" id="KW-0406">Ion transport</keyword>
<dbReference type="GO" id="GO:0015297">
    <property type="term" value="F:antiporter activity"/>
    <property type="evidence" value="ECO:0007669"/>
    <property type="project" value="UniProtKB-KW"/>
</dbReference>
<feature type="transmembrane region" description="Helical" evidence="9">
    <location>
        <begin position="22"/>
        <end position="39"/>
    </location>
</feature>